<accession>A0AAW9RD13</accession>
<dbReference type="EMBL" id="JAZHOG010000006">
    <property type="protein sequence ID" value="MEJ8568088.1"/>
    <property type="molecule type" value="Genomic_DNA"/>
</dbReference>
<keyword evidence="2" id="KW-1185">Reference proteome</keyword>
<dbReference type="InterPro" id="IPR021799">
    <property type="entry name" value="PIN-like_prokaryotic"/>
</dbReference>
<evidence type="ECO:0000313" key="1">
    <source>
        <dbReference type="EMBL" id="MEJ8568088.1"/>
    </source>
</evidence>
<dbReference type="Pfam" id="PF11848">
    <property type="entry name" value="DUF3368"/>
    <property type="match status" value="1"/>
</dbReference>
<reference evidence="1 2" key="1">
    <citation type="submission" date="2024-02" db="EMBL/GenBank/DDBJ databases">
        <title>A novel Wenzhouxiangellaceae bacterium, isolated from coastal sediments.</title>
        <authorList>
            <person name="Du Z.-J."/>
            <person name="Ye Y.-Q."/>
            <person name="Zhang X.-Y."/>
        </authorList>
    </citation>
    <scope>NUCLEOTIDE SEQUENCE [LARGE SCALE GENOMIC DNA]</scope>
    <source>
        <strain evidence="1 2">CH-27</strain>
    </source>
</reference>
<comment type="caution">
    <text evidence="1">The sequence shown here is derived from an EMBL/GenBank/DDBJ whole genome shotgun (WGS) entry which is preliminary data.</text>
</comment>
<dbReference type="RefSeq" id="WP_354695410.1">
    <property type="nucleotide sequence ID" value="NZ_JAZHOG010000006.1"/>
</dbReference>
<proteinExistence type="predicted"/>
<evidence type="ECO:0000313" key="2">
    <source>
        <dbReference type="Proteomes" id="UP001359886"/>
    </source>
</evidence>
<gene>
    <name evidence="1" type="ORF">V3330_10665</name>
</gene>
<dbReference type="Proteomes" id="UP001359886">
    <property type="component" value="Unassembled WGS sequence"/>
</dbReference>
<sequence length="190" mass="20672">MLINLHACTVGEEILDAVPNGVVVSEVVIRELSHQTSRNNGEYEFIQGLVSRGKLEPVPLDGKGFEIFQALISGTASIGDGEAATIAIAASQRFVPVIDDGKGRAQAESTIKKAQPAWSLDLFLHPRVQAELAGGKYVDAIHLALREGRMRIDEKRCNAVVNLIGVERAKLCVSLPGYKQLLRGWEQKKC</sequence>
<dbReference type="AlphaFoldDB" id="A0AAW9RD13"/>
<name>A0AAW9RD13_9GAMM</name>
<protein>
    <recommendedName>
        <fullName evidence="3">PIN domain-containing protein</fullName>
    </recommendedName>
</protein>
<evidence type="ECO:0008006" key="3">
    <source>
        <dbReference type="Google" id="ProtNLM"/>
    </source>
</evidence>
<organism evidence="1 2">
    <name type="scientific">Elongatibacter sediminis</name>
    <dbReference type="NCBI Taxonomy" id="3119006"/>
    <lineage>
        <taxon>Bacteria</taxon>
        <taxon>Pseudomonadati</taxon>
        <taxon>Pseudomonadota</taxon>
        <taxon>Gammaproteobacteria</taxon>
        <taxon>Chromatiales</taxon>
        <taxon>Wenzhouxiangellaceae</taxon>
        <taxon>Elongatibacter</taxon>
    </lineage>
</organism>